<dbReference type="AlphaFoldDB" id="A0A8S0WRH1"/>
<dbReference type="EMBL" id="CACVBS010000040">
    <property type="protein sequence ID" value="CAA7263652.1"/>
    <property type="molecule type" value="Genomic_DNA"/>
</dbReference>
<name>A0A8S0WRH1_CYCAE</name>
<accession>A0A8S0WRH1</accession>
<evidence type="ECO:0000313" key="2">
    <source>
        <dbReference type="Proteomes" id="UP000467700"/>
    </source>
</evidence>
<sequence length="399" mass="45379">MEDGVGLLVESNRGKLRNPQLLCELLFIGQEDLYLVLNELRSLTSVQREAEFSEISVLHASLCDFLSDPFRSGNLHIKPSEVHTELALACIHIFTNVGNGVGQCHSLATSNYARRNIFLHCRFGDPTDNLLFRLRQFDLATWLNQVSGDEIPGIYTTLLDYLSWLTSLRSEGLLDTLYTQHLRAVDQFLNTIADKVPPGGELFELLACWVVGLDTNQLSILPFPSLWKSLVDFETGYDDSKFGAVDLAFRHVKEFGDIARDWFGCSERAGKRWGSTKVYARASLRVIRSLYHARRNTGTFSLDDSMEVWFLFKILPGLLKRASYSQEIVAYLQEHRSFSWWIEQRFSNTPHYVATIRALDSYCRQQEVAIIEDEGGTVPSSLIDHWQEIHAAESDDSIS</sequence>
<evidence type="ECO:0000313" key="1">
    <source>
        <dbReference type="EMBL" id="CAA7263652.1"/>
    </source>
</evidence>
<organism evidence="1 2">
    <name type="scientific">Cyclocybe aegerita</name>
    <name type="common">Black poplar mushroom</name>
    <name type="synonym">Agrocybe aegerita</name>
    <dbReference type="NCBI Taxonomy" id="1973307"/>
    <lineage>
        <taxon>Eukaryota</taxon>
        <taxon>Fungi</taxon>
        <taxon>Dikarya</taxon>
        <taxon>Basidiomycota</taxon>
        <taxon>Agaricomycotina</taxon>
        <taxon>Agaricomycetes</taxon>
        <taxon>Agaricomycetidae</taxon>
        <taxon>Agaricales</taxon>
        <taxon>Agaricineae</taxon>
        <taxon>Bolbitiaceae</taxon>
        <taxon>Cyclocybe</taxon>
    </lineage>
</organism>
<proteinExistence type="predicted"/>
<protein>
    <submittedName>
        <fullName evidence="1">Uncharacterized protein</fullName>
    </submittedName>
</protein>
<dbReference type="Proteomes" id="UP000467700">
    <property type="component" value="Unassembled WGS sequence"/>
</dbReference>
<comment type="caution">
    <text evidence="1">The sequence shown here is derived from an EMBL/GenBank/DDBJ whole genome shotgun (WGS) entry which is preliminary data.</text>
</comment>
<keyword evidence="2" id="KW-1185">Reference proteome</keyword>
<reference evidence="1 2" key="1">
    <citation type="submission" date="2020-01" db="EMBL/GenBank/DDBJ databases">
        <authorList>
            <person name="Gupta K D."/>
        </authorList>
    </citation>
    <scope>NUCLEOTIDE SEQUENCE [LARGE SCALE GENOMIC DNA]</scope>
</reference>
<gene>
    <name evidence="1" type="ORF">AAE3_LOCUS5818</name>
</gene>